<dbReference type="InterPro" id="IPR051466">
    <property type="entry name" value="D-amino_acid_metab_enzyme"/>
</dbReference>
<dbReference type="Pfam" id="PF14031">
    <property type="entry name" value="D-ser_dehydrat"/>
    <property type="match status" value="1"/>
</dbReference>
<evidence type="ECO:0000259" key="3">
    <source>
        <dbReference type="SMART" id="SM01119"/>
    </source>
</evidence>
<reference evidence="4 5" key="1">
    <citation type="submission" date="2023-07" db="EMBL/GenBank/DDBJ databases">
        <title>Genomic Encyclopedia of Type Strains, Phase IV (KMG-IV): sequencing the most valuable type-strain genomes for metagenomic binning, comparative biology and taxonomic classification.</title>
        <authorList>
            <person name="Goeker M."/>
        </authorList>
    </citation>
    <scope>NUCLEOTIDE SEQUENCE [LARGE SCALE GENOMIC DNA]</scope>
    <source>
        <strain evidence="4 5">DSM 5896</strain>
    </source>
</reference>
<keyword evidence="2" id="KW-0456">Lyase</keyword>
<comment type="similarity">
    <text evidence="1">Belongs to the DSD1 family.</text>
</comment>
<dbReference type="RefSeq" id="WP_307432592.1">
    <property type="nucleotide sequence ID" value="NZ_JAUSVK010000001.1"/>
</dbReference>
<gene>
    <name evidence="4" type="ORF">J3R73_004612</name>
</gene>
<comment type="caution">
    <text evidence="4">The sequence shown here is derived from an EMBL/GenBank/DDBJ whole genome shotgun (WGS) entry which is preliminary data.</text>
</comment>
<accession>A0ABU0FJN8</accession>
<dbReference type="SUPFAM" id="SSF51419">
    <property type="entry name" value="PLP-binding barrel"/>
    <property type="match status" value="1"/>
</dbReference>
<keyword evidence="5" id="KW-1185">Reference proteome</keyword>
<feature type="domain" description="D-serine dehydratase-like" evidence="3">
    <location>
        <begin position="270"/>
        <end position="369"/>
    </location>
</feature>
<dbReference type="PANTHER" id="PTHR28004:SF2">
    <property type="entry name" value="D-SERINE DEHYDRATASE"/>
    <property type="match status" value="1"/>
</dbReference>
<protein>
    <submittedName>
        <fullName evidence="4">D-serine deaminase-like pyridoxal phosphate-dependent protein</fullName>
    </submittedName>
</protein>
<name>A0ABU0FJN8_9HYPH</name>
<dbReference type="Gene3D" id="2.40.37.20">
    <property type="entry name" value="D-serine dehydratase-like domain"/>
    <property type="match status" value="1"/>
</dbReference>
<dbReference type="InterPro" id="IPR001608">
    <property type="entry name" value="Ala_racemase_N"/>
</dbReference>
<proteinExistence type="inferred from homology"/>
<dbReference type="EMBL" id="JAUSVK010000001">
    <property type="protein sequence ID" value="MDQ0394820.1"/>
    <property type="molecule type" value="Genomic_DNA"/>
</dbReference>
<evidence type="ECO:0000256" key="2">
    <source>
        <dbReference type="ARBA" id="ARBA00023239"/>
    </source>
</evidence>
<dbReference type="InterPro" id="IPR042208">
    <property type="entry name" value="D-ser_dehydrat-like_sf"/>
</dbReference>
<dbReference type="Gene3D" id="3.20.20.10">
    <property type="entry name" value="Alanine racemase"/>
    <property type="match status" value="1"/>
</dbReference>
<evidence type="ECO:0000313" key="4">
    <source>
        <dbReference type="EMBL" id="MDQ0394820.1"/>
    </source>
</evidence>
<evidence type="ECO:0000313" key="5">
    <source>
        <dbReference type="Proteomes" id="UP001237448"/>
    </source>
</evidence>
<dbReference type="InterPro" id="IPR026956">
    <property type="entry name" value="D-ser_dehydrat-like_dom"/>
</dbReference>
<sequence length="389" mass="40236">MHDEAPLRWSGSDRILTEIETPAVIVDAALLRRNIAAAAARARSAGVALRPHVKTHKSVALARMQIEAGAAGLTVAKGSEALVFLEAGFRDITVGQPLVDRRKIARLLAAARDGGARLTLIADSDAGIAAVAAEAAAQGVRADVQVKIDVGLHRCGVSPAGGEAVRLARLIADDAALRFAGILSHAGHAYSAPTPEAVTVIARQEHQAMLGVADALVRAGIGVPCISVGSTPTVWLGDRFDGISEIRPGNYVFMDLTQVSLGVATRDDLALSVLATVISCNDTYAIVDAGSKVMSSDRGPHGSTRLAGYGVARRLGDADGADMPVASLSEEHGFVAHGGRRPAIGERLRLLPNHACTVVNLARNLVVAGQGGIEGGIETWPVDARACVS</sequence>
<organism evidence="4 5">
    <name type="scientific">Labrys monachus</name>
    <dbReference type="NCBI Taxonomy" id="217067"/>
    <lineage>
        <taxon>Bacteria</taxon>
        <taxon>Pseudomonadati</taxon>
        <taxon>Pseudomonadota</taxon>
        <taxon>Alphaproteobacteria</taxon>
        <taxon>Hyphomicrobiales</taxon>
        <taxon>Xanthobacteraceae</taxon>
        <taxon>Labrys</taxon>
    </lineage>
</organism>
<dbReference type="Pfam" id="PF01168">
    <property type="entry name" value="Ala_racemase_N"/>
    <property type="match status" value="1"/>
</dbReference>
<dbReference type="SMART" id="SM01119">
    <property type="entry name" value="D-ser_dehydrat"/>
    <property type="match status" value="1"/>
</dbReference>
<dbReference type="InterPro" id="IPR029066">
    <property type="entry name" value="PLP-binding_barrel"/>
</dbReference>
<evidence type="ECO:0000256" key="1">
    <source>
        <dbReference type="ARBA" id="ARBA00005323"/>
    </source>
</evidence>
<dbReference type="Proteomes" id="UP001237448">
    <property type="component" value="Unassembled WGS sequence"/>
</dbReference>
<dbReference type="PANTHER" id="PTHR28004">
    <property type="entry name" value="ZGC:162816-RELATED"/>
    <property type="match status" value="1"/>
</dbReference>